<dbReference type="Pfam" id="PF02535">
    <property type="entry name" value="Zip"/>
    <property type="match status" value="1"/>
</dbReference>
<dbReference type="EMBL" id="CP104562">
    <property type="protein sequence ID" value="UXH79667.1"/>
    <property type="molecule type" value="Genomic_DNA"/>
</dbReference>
<feature type="transmembrane region" description="Helical" evidence="5">
    <location>
        <begin position="36"/>
        <end position="57"/>
    </location>
</feature>
<feature type="transmembrane region" description="Helical" evidence="5">
    <location>
        <begin position="201"/>
        <end position="222"/>
    </location>
</feature>
<proteinExistence type="predicted"/>
<sequence>MTLFYILLVTLAGGLASVSIAAMLTVGLLSRIVHHLVSLSAGVLLSTALLHVLPEAFESGTDPHSLFLTLLGGLMFFFLLEKAELYRHTHHHQGDGHHHHHHFDREQAGRGGLAVLVGDSIHNFCDGIIIAAAFLADHHLGWVTAMAIIAHEIPQEVGDYIVLLNAGFSRGKALFFNAVSGLAAVAGGLLGYFVVGPWQSLFPYLLVAASSSFIYVAVADLIPQLQRRLPWKDTALQLLWLGVGIGFVLMVVGGQHGHGHAH</sequence>
<organism evidence="6 7">
    <name type="scientific">Roseateles amylovorans</name>
    <dbReference type="NCBI Taxonomy" id="2978473"/>
    <lineage>
        <taxon>Bacteria</taxon>
        <taxon>Pseudomonadati</taxon>
        <taxon>Pseudomonadota</taxon>
        <taxon>Betaproteobacteria</taxon>
        <taxon>Burkholderiales</taxon>
        <taxon>Sphaerotilaceae</taxon>
        <taxon>Roseateles</taxon>
    </lineage>
</organism>
<feature type="transmembrane region" description="Helical" evidence="5">
    <location>
        <begin position="63"/>
        <end position="80"/>
    </location>
</feature>
<dbReference type="Proteomes" id="UP001064933">
    <property type="component" value="Chromosome"/>
</dbReference>
<dbReference type="RefSeq" id="WP_261759487.1">
    <property type="nucleotide sequence ID" value="NZ_CP104562.2"/>
</dbReference>
<dbReference type="PANTHER" id="PTHR16950">
    <property type="entry name" value="ZINC TRANSPORTER SLC39A7 HISTIDINE-RICH MEMBRANE PROTEIN KE4"/>
    <property type="match status" value="1"/>
</dbReference>
<keyword evidence="2 5" id="KW-0812">Transmembrane</keyword>
<comment type="subcellular location">
    <subcellularLocation>
        <location evidence="1">Membrane</location>
        <topology evidence="1">Multi-pass membrane protein</topology>
    </subcellularLocation>
</comment>
<evidence type="ECO:0000256" key="3">
    <source>
        <dbReference type="ARBA" id="ARBA00022989"/>
    </source>
</evidence>
<feature type="transmembrane region" description="Helical" evidence="5">
    <location>
        <begin position="174"/>
        <end position="195"/>
    </location>
</feature>
<dbReference type="InterPro" id="IPR003689">
    <property type="entry name" value="ZIP"/>
</dbReference>
<keyword evidence="4 5" id="KW-0472">Membrane</keyword>
<keyword evidence="3 5" id="KW-1133">Transmembrane helix</keyword>
<accession>A0ABY6B496</accession>
<evidence type="ECO:0000256" key="1">
    <source>
        <dbReference type="ARBA" id="ARBA00004141"/>
    </source>
</evidence>
<name>A0ABY6B496_9BURK</name>
<reference evidence="6" key="1">
    <citation type="submission" date="2022-10" db="EMBL/GenBank/DDBJ databases">
        <title>Characterization and whole genome sequencing of a new Roseateles species, isolated from fresh water.</title>
        <authorList>
            <person name="Guliayeva D.Y."/>
            <person name="Akhremchuk A.E."/>
            <person name="Sikolenko M.A."/>
            <person name="Valentovich L.N."/>
            <person name="Sidarenka A.V."/>
        </authorList>
    </citation>
    <scope>NUCLEOTIDE SEQUENCE</scope>
    <source>
        <strain evidence="6">BIM B-1768</strain>
    </source>
</reference>
<feature type="transmembrane region" description="Helical" evidence="5">
    <location>
        <begin position="234"/>
        <end position="253"/>
    </location>
</feature>
<evidence type="ECO:0000256" key="4">
    <source>
        <dbReference type="ARBA" id="ARBA00023136"/>
    </source>
</evidence>
<keyword evidence="7" id="KW-1185">Reference proteome</keyword>
<dbReference type="PANTHER" id="PTHR16950:SF16">
    <property type="entry name" value="ZINC TRANSPORTER ZIP13"/>
    <property type="match status" value="1"/>
</dbReference>
<feature type="transmembrane region" description="Helical" evidence="5">
    <location>
        <begin position="6"/>
        <end position="29"/>
    </location>
</feature>
<evidence type="ECO:0000313" key="6">
    <source>
        <dbReference type="EMBL" id="UXH79667.1"/>
    </source>
</evidence>
<evidence type="ECO:0000256" key="5">
    <source>
        <dbReference type="SAM" id="Phobius"/>
    </source>
</evidence>
<evidence type="ECO:0000256" key="2">
    <source>
        <dbReference type="ARBA" id="ARBA00022692"/>
    </source>
</evidence>
<protein>
    <submittedName>
        <fullName evidence="6">ZIP family metal transporter</fullName>
    </submittedName>
</protein>
<gene>
    <name evidence="6" type="ORF">N4261_07075</name>
</gene>
<evidence type="ECO:0000313" key="7">
    <source>
        <dbReference type="Proteomes" id="UP001064933"/>
    </source>
</evidence>